<proteinExistence type="predicted"/>
<organism evidence="2 3">
    <name type="scientific">Allocoleopsis franciscana PCC 7113</name>
    <dbReference type="NCBI Taxonomy" id="1173027"/>
    <lineage>
        <taxon>Bacteria</taxon>
        <taxon>Bacillati</taxon>
        <taxon>Cyanobacteriota</taxon>
        <taxon>Cyanophyceae</taxon>
        <taxon>Coleofasciculales</taxon>
        <taxon>Coleofasciculaceae</taxon>
        <taxon>Allocoleopsis</taxon>
        <taxon>Allocoleopsis franciscana</taxon>
    </lineage>
</organism>
<reference evidence="2 3" key="1">
    <citation type="submission" date="2012-06" db="EMBL/GenBank/DDBJ databases">
        <title>Finished chromosome of genome of Microcoleus sp. PCC 7113.</title>
        <authorList>
            <consortium name="US DOE Joint Genome Institute"/>
            <person name="Gugger M."/>
            <person name="Coursin T."/>
            <person name="Rippka R."/>
            <person name="Tandeau De Marsac N."/>
            <person name="Huntemann M."/>
            <person name="Wei C.-L."/>
            <person name="Han J."/>
            <person name="Detter J.C."/>
            <person name="Han C."/>
            <person name="Tapia R."/>
            <person name="Chen A."/>
            <person name="Kyrpides N."/>
            <person name="Mavromatis K."/>
            <person name="Markowitz V."/>
            <person name="Szeto E."/>
            <person name="Ivanova N."/>
            <person name="Pagani I."/>
            <person name="Pati A."/>
            <person name="Goodwin L."/>
            <person name="Nordberg H.P."/>
            <person name="Cantor M.N."/>
            <person name="Hua S.X."/>
            <person name="Woyke T."/>
            <person name="Kerfeld C.A."/>
        </authorList>
    </citation>
    <scope>NUCLEOTIDE SEQUENCE [LARGE SCALE GENOMIC DNA]</scope>
    <source>
        <strain evidence="2 3">PCC 7113</strain>
    </source>
</reference>
<dbReference type="EMBL" id="CP003630">
    <property type="protein sequence ID" value="AFZ17637.1"/>
    <property type="molecule type" value="Genomic_DNA"/>
</dbReference>
<dbReference type="OrthoDB" id="4565346at2"/>
<evidence type="ECO:0000313" key="3">
    <source>
        <dbReference type="Proteomes" id="UP000010471"/>
    </source>
</evidence>
<keyword evidence="3" id="KW-1185">Reference proteome</keyword>
<dbReference type="Pfam" id="PF04248">
    <property type="entry name" value="NTP_transf_9"/>
    <property type="match status" value="1"/>
</dbReference>
<dbReference type="Proteomes" id="UP000010471">
    <property type="component" value="Chromosome"/>
</dbReference>
<name>K9WDQ5_9CYAN</name>
<dbReference type="eggNOG" id="COG2343">
    <property type="taxonomic scope" value="Bacteria"/>
</dbReference>
<protein>
    <recommendedName>
        <fullName evidence="1">DUF427 domain-containing protein</fullName>
    </recommendedName>
</protein>
<dbReference type="PATRIC" id="fig|1173027.3.peg.1963"/>
<dbReference type="PANTHER" id="PTHR34310:SF5">
    <property type="entry name" value="DUF427 DOMAIN PROTEIN (AFU_ORTHOLOGUE AFUA_3G02220)"/>
    <property type="match status" value="1"/>
</dbReference>
<evidence type="ECO:0000259" key="1">
    <source>
        <dbReference type="Pfam" id="PF04248"/>
    </source>
</evidence>
<dbReference type="RefSeq" id="WP_015181789.1">
    <property type="nucleotide sequence ID" value="NC_019738.1"/>
</dbReference>
<dbReference type="InterPro" id="IPR038694">
    <property type="entry name" value="DUF427_sf"/>
</dbReference>
<dbReference type="HOGENOM" id="CLU_126578_1_1_3"/>
<dbReference type="PANTHER" id="PTHR34310">
    <property type="entry name" value="DUF427 DOMAIN PROTEIN (AFU_ORTHOLOGUE AFUA_3G02220)"/>
    <property type="match status" value="1"/>
</dbReference>
<accession>K9WDQ5</accession>
<gene>
    <name evidence="2" type="ORF">Mic7113_1779</name>
</gene>
<dbReference type="Gene3D" id="2.170.150.40">
    <property type="entry name" value="Domain of unknown function (DUF427)"/>
    <property type="match status" value="1"/>
</dbReference>
<sequence length="94" mass="10744">MPKAIWNGAVLAESDKCVVVENNQYFPPDAIKKEYFKESNTHTTCPWKGVASYYSIEVDGQVNKDAAWYYPTAKDRAKNIEGYIAFWKGVKVEM</sequence>
<feature type="domain" description="DUF427" evidence="1">
    <location>
        <begin position="3"/>
        <end position="88"/>
    </location>
</feature>
<evidence type="ECO:0000313" key="2">
    <source>
        <dbReference type="EMBL" id="AFZ17637.1"/>
    </source>
</evidence>
<dbReference type="KEGG" id="mic:Mic7113_1779"/>
<dbReference type="AlphaFoldDB" id="K9WDQ5"/>
<dbReference type="InterPro" id="IPR007361">
    <property type="entry name" value="DUF427"/>
</dbReference>
<dbReference type="STRING" id="1173027.Mic7113_1779"/>